<dbReference type="GO" id="GO:0000978">
    <property type="term" value="F:RNA polymerase II cis-regulatory region sequence-specific DNA binding"/>
    <property type="evidence" value="ECO:0007669"/>
    <property type="project" value="TreeGrafter"/>
</dbReference>
<dbReference type="InterPro" id="IPR011598">
    <property type="entry name" value="bHLH_dom"/>
</dbReference>
<evidence type="ECO:0000313" key="9">
    <source>
        <dbReference type="Proteomes" id="UP000001861"/>
    </source>
</evidence>
<dbReference type="InterPro" id="IPR052207">
    <property type="entry name" value="Max-like/E-box_TFs"/>
</dbReference>
<feature type="region of interest" description="Disordered" evidence="6">
    <location>
        <begin position="416"/>
        <end position="478"/>
    </location>
</feature>
<dbReference type="EMBL" id="AACS02000004">
    <property type="protein sequence ID" value="EAU83089.1"/>
    <property type="molecule type" value="Genomic_DNA"/>
</dbReference>
<dbReference type="PANTHER" id="PTHR15741:SF27">
    <property type="entry name" value="TRANSCRIPTION FACTOR AP-4"/>
    <property type="match status" value="1"/>
</dbReference>
<keyword evidence="2" id="KW-0805">Transcription regulation</keyword>
<feature type="compositionally biased region" description="Basic and acidic residues" evidence="6">
    <location>
        <begin position="363"/>
        <end position="380"/>
    </location>
</feature>
<gene>
    <name evidence="8" type="ORF">CC1G_11173</name>
</gene>
<reference evidence="8 9" key="1">
    <citation type="journal article" date="2010" name="Proc. Natl. Acad. Sci. U.S.A.">
        <title>Insights into evolution of multicellular fungi from the assembled chromosomes of the mushroom Coprinopsis cinerea (Coprinus cinereus).</title>
        <authorList>
            <person name="Stajich J.E."/>
            <person name="Wilke S.K."/>
            <person name="Ahren D."/>
            <person name="Au C.H."/>
            <person name="Birren B.W."/>
            <person name="Borodovsky M."/>
            <person name="Burns C."/>
            <person name="Canback B."/>
            <person name="Casselton L.A."/>
            <person name="Cheng C.K."/>
            <person name="Deng J."/>
            <person name="Dietrich F.S."/>
            <person name="Fargo D.C."/>
            <person name="Farman M.L."/>
            <person name="Gathman A.C."/>
            <person name="Goldberg J."/>
            <person name="Guigo R."/>
            <person name="Hoegger P.J."/>
            <person name="Hooker J.B."/>
            <person name="Huggins A."/>
            <person name="James T.Y."/>
            <person name="Kamada T."/>
            <person name="Kilaru S."/>
            <person name="Kodira C."/>
            <person name="Kues U."/>
            <person name="Kupfer D."/>
            <person name="Kwan H.S."/>
            <person name="Lomsadze A."/>
            <person name="Li W."/>
            <person name="Lilly W.W."/>
            <person name="Ma L.J."/>
            <person name="Mackey A.J."/>
            <person name="Manning G."/>
            <person name="Martin F."/>
            <person name="Muraguchi H."/>
            <person name="Natvig D.O."/>
            <person name="Palmerini H."/>
            <person name="Ramesh M.A."/>
            <person name="Rehmeyer C.J."/>
            <person name="Roe B.A."/>
            <person name="Shenoy N."/>
            <person name="Stanke M."/>
            <person name="Ter-Hovhannisyan V."/>
            <person name="Tunlid A."/>
            <person name="Velagapudi R."/>
            <person name="Vision T.J."/>
            <person name="Zeng Q."/>
            <person name="Zolan M.E."/>
            <person name="Pukkila P.J."/>
        </authorList>
    </citation>
    <scope>NUCLEOTIDE SEQUENCE [LARGE SCALE GENOMIC DNA]</scope>
    <source>
        <strain evidence="9">Okayama-7 / 130 / ATCC MYA-4618 / FGSC 9003</strain>
    </source>
</reference>
<feature type="compositionally biased region" description="Low complexity" evidence="6">
    <location>
        <begin position="206"/>
        <end position="241"/>
    </location>
</feature>
<dbReference type="Proteomes" id="UP000001861">
    <property type="component" value="Unassembled WGS sequence"/>
</dbReference>
<evidence type="ECO:0000256" key="5">
    <source>
        <dbReference type="ARBA" id="ARBA00023242"/>
    </source>
</evidence>
<dbReference type="OMA" id="QESHAFQ"/>
<keyword evidence="9" id="KW-1185">Reference proteome</keyword>
<keyword evidence="5" id="KW-0539">Nucleus</keyword>
<accession>A8P4D6</accession>
<dbReference type="GO" id="GO:0005634">
    <property type="term" value="C:nucleus"/>
    <property type="evidence" value="ECO:0007669"/>
    <property type="project" value="UniProtKB-SubCell"/>
</dbReference>
<dbReference type="AlphaFoldDB" id="A8P4D6"/>
<dbReference type="GO" id="GO:0000981">
    <property type="term" value="F:DNA-binding transcription factor activity, RNA polymerase II-specific"/>
    <property type="evidence" value="ECO:0007669"/>
    <property type="project" value="TreeGrafter"/>
</dbReference>
<evidence type="ECO:0000259" key="7">
    <source>
        <dbReference type="PROSITE" id="PS50888"/>
    </source>
</evidence>
<organism evidence="8 9">
    <name type="scientific">Coprinopsis cinerea (strain Okayama-7 / 130 / ATCC MYA-4618 / FGSC 9003)</name>
    <name type="common">Inky cap fungus</name>
    <name type="synonym">Hormographiella aspergillata</name>
    <dbReference type="NCBI Taxonomy" id="240176"/>
    <lineage>
        <taxon>Eukaryota</taxon>
        <taxon>Fungi</taxon>
        <taxon>Dikarya</taxon>
        <taxon>Basidiomycota</taxon>
        <taxon>Agaricomycotina</taxon>
        <taxon>Agaricomycetes</taxon>
        <taxon>Agaricomycetidae</taxon>
        <taxon>Agaricales</taxon>
        <taxon>Agaricineae</taxon>
        <taxon>Psathyrellaceae</taxon>
        <taxon>Coprinopsis</taxon>
    </lineage>
</organism>
<dbReference type="VEuPathDB" id="FungiDB:CC1G_11173"/>
<feature type="compositionally biased region" description="Basic and acidic residues" evidence="6">
    <location>
        <begin position="431"/>
        <end position="447"/>
    </location>
</feature>
<evidence type="ECO:0000256" key="4">
    <source>
        <dbReference type="ARBA" id="ARBA00023163"/>
    </source>
</evidence>
<feature type="domain" description="BHLH" evidence="7">
    <location>
        <begin position="297"/>
        <end position="397"/>
    </location>
</feature>
<feature type="compositionally biased region" description="Low complexity" evidence="6">
    <location>
        <begin position="115"/>
        <end position="135"/>
    </location>
</feature>
<dbReference type="GO" id="GO:0046983">
    <property type="term" value="F:protein dimerization activity"/>
    <property type="evidence" value="ECO:0007669"/>
    <property type="project" value="InterPro"/>
</dbReference>
<evidence type="ECO:0000256" key="3">
    <source>
        <dbReference type="ARBA" id="ARBA00023125"/>
    </source>
</evidence>
<dbReference type="RefSeq" id="XP_001838730.1">
    <property type="nucleotide sequence ID" value="XM_001838678.2"/>
</dbReference>
<dbReference type="GeneID" id="6015324"/>
<evidence type="ECO:0000256" key="2">
    <source>
        <dbReference type="ARBA" id="ARBA00023015"/>
    </source>
</evidence>
<comment type="caution">
    <text evidence="8">The sequence shown here is derived from an EMBL/GenBank/DDBJ whole genome shotgun (WGS) entry which is preliminary data.</text>
</comment>
<feature type="compositionally biased region" description="Acidic residues" evidence="6">
    <location>
        <begin position="448"/>
        <end position="458"/>
    </location>
</feature>
<evidence type="ECO:0000256" key="6">
    <source>
        <dbReference type="SAM" id="MobiDB-lite"/>
    </source>
</evidence>
<feature type="region of interest" description="Disordered" evidence="6">
    <location>
        <begin position="334"/>
        <end position="386"/>
    </location>
</feature>
<dbReference type="KEGG" id="cci:CC1G_11173"/>
<dbReference type="PROSITE" id="PS50888">
    <property type="entry name" value="BHLH"/>
    <property type="match status" value="1"/>
</dbReference>
<feature type="compositionally biased region" description="Polar residues" evidence="6">
    <location>
        <begin position="180"/>
        <end position="198"/>
    </location>
</feature>
<evidence type="ECO:0000256" key="1">
    <source>
        <dbReference type="ARBA" id="ARBA00004123"/>
    </source>
</evidence>
<dbReference type="InParanoid" id="A8P4D6"/>
<sequence>MMESLLTPAESMAFQSFLSSVDNSQPPGDWATYASQFSGEVRKNNHDLLNLDSLPSPQGNDTLTQATKDLMSLDDGMWGDNRMVLDHSQSQPQQQHSFYDHLGQLQHPHPHQQHQHQQQQQHQHQQPLQIQSPQPMAFPTAHDAFPFLNNSKSQLQQQDFFQQQQQLQQPYPHDPIQHFNYPSQSFHHGNQLNGSSINGVGISFGTQQQHQPPQPTQPQQAHIPPAISHTHSQSSVTSSSTAGAPSKRPIRAASLSSASSPAAGPSSTAKRGSRSSSSQSPNRSGPPSKPALLSPSQKKANHIQSEQKRRANIRRGYEALCETVPALREAIREEEEEAKAAALAAAAGLPPKSKSAKKRSGKKKEGEEGSKDKIDGRAGPRSENVVLSKTIDYINDLLADRASLLARLQRARAMLPPGHPALVPLVPNPLWEREWKGGEGKEGNTREEGEESEAEEDTGSPNPNAPKSGKGARKKGTE</sequence>
<protein>
    <recommendedName>
        <fullName evidence="7">BHLH domain-containing protein</fullName>
    </recommendedName>
</protein>
<dbReference type="PANTHER" id="PTHR15741">
    <property type="entry name" value="BASIC HELIX-LOOP-HELIX ZIP TRANSCRIPTION FACTOR"/>
    <property type="match status" value="1"/>
</dbReference>
<dbReference type="OrthoDB" id="5778525at2759"/>
<keyword evidence="4" id="KW-0804">Transcription</keyword>
<proteinExistence type="predicted"/>
<dbReference type="Gene3D" id="4.10.280.10">
    <property type="entry name" value="Helix-loop-helix DNA-binding domain"/>
    <property type="match status" value="1"/>
</dbReference>
<feature type="compositionally biased region" description="Low complexity" evidence="6">
    <location>
        <begin position="252"/>
        <end position="286"/>
    </location>
</feature>
<dbReference type="eggNOG" id="ENOG502S7SS">
    <property type="taxonomic scope" value="Eukaryota"/>
</dbReference>
<feature type="region of interest" description="Disordered" evidence="6">
    <location>
        <begin position="104"/>
        <end position="146"/>
    </location>
</feature>
<dbReference type="SUPFAM" id="SSF47459">
    <property type="entry name" value="HLH, helix-loop-helix DNA-binding domain"/>
    <property type="match status" value="1"/>
</dbReference>
<name>A8P4D6_COPC7</name>
<feature type="region of interest" description="Disordered" evidence="6">
    <location>
        <begin position="161"/>
        <end position="316"/>
    </location>
</feature>
<dbReference type="STRING" id="240176.A8P4D6"/>
<feature type="compositionally biased region" description="Polar residues" evidence="6">
    <location>
        <begin position="294"/>
        <end position="304"/>
    </location>
</feature>
<comment type="subcellular location">
    <subcellularLocation>
        <location evidence="1">Nucleus</location>
    </subcellularLocation>
</comment>
<dbReference type="InterPro" id="IPR036638">
    <property type="entry name" value="HLH_DNA-bd_sf"/>
</dbReference>
<evidence type="ECO:0000313" key="8">
    <source>
        <dbReference type="EMBL" id="EAU83089.1"/>
    </source>
</evidence>
<keyword evidence="3" id="KW-0238">DNA-binding</keyword>